<gene>
    <name evidence="10 11" type="primary">fabZ</name>
    <name evidence="11" type="ORF">AB8S09_06185</name>
</gene>
<keyword evidence="6 10" id="KW-0441">Lipid A biosynthesis</keyword>
<evidence type="ECO:0000256" key="1">
    <source>
        <dbReference type="ARBA" id="ARBA00001055"/>
    </source>
</evidence>
<dbReference type="PANTHER" id="PTHR30272:SF1">
    <property type="entry name" value="3-HYDROXYACYL-[ACYL-CARRIER-PROTEIN] DEHYDRATASE"/>
    <property type="match status" value="1"/>
</dbReference>
<keyword evidence="12" id="KW-1185">Reference proteome</keyword>
<keyword evidence="4 10" id="KW-0963">Cytoplasm</keyword>
<dbReference type="InterPro" id="IPR029069">
    <property type="entry name" value="HotDog_dom_sf"/>
</dbReference>
<name>A0ABV4DY51_9CLOT</name>
<organism evidence="11 12">
    <name type="scientific">Clostridium lapidicellarium</name>
    <dbReference type="NCBI Taxonomy" id="3240931"/>
    <lineage>
        <taxon>Bacteria</taxon>
        <taxon>Bacillati</taxon>
        <taxon>Bacillota</taxon>
        <taxon>Clostridia</taxon>
        <taxon>Eubacteriales</taxon>
        <taxon>Clostridiaceae</taxon>
        <taxon>Clostridium</taxon>
    </lineage>
</organism>
<evidence type="ECO:0000256" key="6">
    <source>
        <dbReference type="ARBA" id="ARBA00022556"/>
    </source>
</evidence>
<feature type="active site" evidence="10">
    <location>
        <position position="56"/>
    </location>
</feature>
<dbReference type="Gene3D" id="3.10.129.10">
    <property type="entry name" value="Hotdog Thioesterase"/>
    <property type="match status" value="1"/>
</dbReference>
<dbReference type="EC" id="4.2.1.59" evidence="10"/>
<evidence type="ECO:0000256" key="10">
    <source>
        <dbReference type="HAMAP-Rule" id="MF_00406"/>
    </source>
</evidence>
<evidence type="ECO:0000256" key="2">
    <source>
        <dbReference type="ARBA" id="ARBA00004496"/>
    </source>
</evidence>
<evidence type="ECO:0000313" key="12">
    <source>
        <dbReference type="Proteomes" id="UP001565220"/>
    </source>
</evidence>
<keyword evidence="5 10" id="KW-0444">Lipid biosynthesis</keyword>
<accession>A0ABV4DY51</accession>
<dbReference type="InterPro" id="IPR010084">
    <property type="entry name" value="FabZ"/>
</dbReference>
<dbReference type="NCBIfam" id="NF000582">
    <property type="entry name" value="PRK00006.1"/>
    <property type="match status" value="1"/>
</dbReference>
<protein>
    <recommendedName>
        <fullName evidence="10">3-hydroxyacyl-[acyl-carrier-protein] dehydratase FabZ</fullName>
        <ecNumber evidence="10">4.2.1.59</ecNumber>
    </recommendedName>
    <alternativeName>
        <fullName evidence="10">(3R)-hydroxymyristoyl-[acyl-carrier-protein] dehydratase</fullName>
        <shortName evidence="10">(3R)-hydroxymyristoyl-ACP dehydrase</shortName>
    </alternativeName>
    <alternativeName>
        <fullName evidence="10">Beta-hydroxyacyl-ACP dehydratase</fullName>
    </alternativeName>
</protein>
<dbReference type="Proteomes" id="UP001565220">
    <property type="component" value="Unassembled WGS sequence"/>
</dbReference>
<proteinExistence type="inferred from homology"/>
<dbReference type="RefSeq" id="WP_294182820.1">
    <property type="nucleotide sequence ID" value="NZ_JBGFFE010000006.1"/>
</dbReference>
<evidence type="ECO:0000256" key="3">
    <source>
        <dbReference type="ARBA" id="ARBA00009174"/>
    </source>
</evidence>
<sequence>MDEDKFNVNFGLKEIKQIIPHRYPFLLVDKVTYMEPGKKVVAYKNVSGNEYFFSGHFPEEPVMPGVLIIEALAQAGAVAILSQREFKNKIAFFGGIKKARFRRKVIPGDTLKLVVEIIKIKGPAGVGKAEAYVGDKKAAEAELIFMVEDKN</sequence>
<keyword evidence="8 10" id="KW-0456">Lyase</keyword>
<dbReference type="HAMAP" id="MF_00406">
    <property type="entry name" value="FabZ"/>
    <property type="match status" value="1"/>
</dbReference>
<dbReference type="GO" id="GO:0019171">
    <property type="term" value="F:(3R)-hydroxyacyl-[acyl-carrier-protein] dehydratase activity"/>
    <property type="evidence" value="ECO:0007669"/>
    <property type="project" value="UniProtKB-EC"/>
</dbReference>
<comment type="similarity">
    <text evidence="3 10">Belongs to the thioester dehydratase family. FabZ subfamily.</text>
</comment>
<comment type="caution">
    <text evidence="11">The sequence shown here is derived from an EMBL/GenBank/DDBJ whole genome shotgun (WGS) entry which is preliminary data.</text>
</comment>
<evidence type="ECO:0000256" key="5">
    <source>
        <dbReference type="ARBA" id="ARBA00022516"/>
    </source>
</evidence>
<comment type="function">
    <text evidence="9 10">Involved in unsaturated fatty acids biosynthesis. Catalyzes the dehydration of short chain beta-hydroxyacyl-ACPs and long chain saturated and unsaturated beta-hydroxyacyl-ACPs.</text>
</comment>
<dbReference type="NCBIfam" id="TIGR01750">
    <property type="entry name" value="fabZ"/>
    <property type="match status" value="1"/>
</dbReference>
<dbReference type="SUPFAM" id="SSF54637">
    <property type="entry name" value="Thioesterase/thiol ester dehydrase-isomerase"/>
    <property type="match status" value="1"/>
</dbReference>
<comment type="catalytic activity">
    <reaction evidence="1 10">
        <text>a (3R)-hydroxyacyl-[ACP] = a (2E)-enoyl-[ACP] + H2O</text>
        <dbReference type="Rhea" id="RHEA:13097"/>
        <dbReference type="Rhea" id="RHEA-COMP:9925"/>
        <dbReference type="Rhea" id="RHEA-COMP:9945"/>
        <dbReference type="ChEBI" id="CHEBI:15377"/>
        <dbReference type="ChEBI" id="CHEBI:78784"/>
        <dbReference type="ChEBI" id="CHEBI:78827"/>
        <dbReference type="EC" id="4.2.1.59"/>
    </reaction>
</comment>
<evidence type="ECO:0000256" key="9">
    <source>
        <dbReference type="ARBA" id="ARBA00025049"/>
    </source>
</evidence>
<comment type="subcellular location">
    <subcellularLocation>
        <location evidence="2 10">Cytoplasm</location>
    </subcellularLocation>
</comment>
<dbReference type="Pfam" id="PF07977">
    <property type="entry name" value="FabA"/>
    <property type="match status" value="1"/>
</dbReference>
<dbReference type="EMBL" id="JBGFFE010000006">
    <property type="protein sequence ID" value="MEY8763233.1"/>
    <property type="molecule type" value="Genomic_DNA"/>
</dbReference>
<dbReference type="PANTHER" id="PTHR30272">
    <property type="entry name" value="3-HYDROXYACYL-[ACYL-CARRIER-PROTEIN] DEHYDRATASE"/>
    <property type="match status" value="1"/>
</dbReference>
<evidence type="ECO:0000256" key="4">
    <source>
        <dbReference type="ARBA" id="ARBA00022490"/>
    </source>
</evidence>
<evidence type="ECO:0000313" key="11">
    <source>
        <dbReference type="EMBL" id="MEY8763233.1"/>
    </source>
</evidence>
<evidence type="ECO:0000256" key="7">
    <source>
        <dbReference type="ARBA" id="ARBA00023098"/>
    </source>
</evidence>
<reference evidence="11 12" key="1">
    <citation type="submission" date="2024-08" db="EMBL/GenBank/DDBJ databases">
        <title>Clostridium lapicellarii sp. nov., and Clostridium renhuaiense sp. nov., two species isolated from the mud in a fermentation cellar used for producing sauce-flavour Chinese liquors.</title>
        <authorList>
            <person name="Yang F."/>
            <person name="Wang H."/>
            <person name="Chen L.Q."/>
            <person name="Zhou N."/>
            <person name="Lu J.J."/>
            <person name="Pu X.X."/>
            <person name="Wan B."/>
            <person name="Wang L."/>
            <person name="Liu S.J."/>
        </authorList>
    </citation>
    <scope>NUCLEOTIDE SEQUENCE [LARGE SCALE GENOMIC DNA]</scope>
    <source>
        <strain evidence="11 12">MT-113</strain>
    </source>
</reference>
<keyword evidence="7 10" id="KW-0443">Lipid metabolism</keyword>
<dbReference type="CDD" id="cd01288">
    <property type="entry name" value="FabZ"/>
    <property type="match status" value="1"/>
</dbReference>
<evidence type="ECO:0000256" key="8">
    <source>
        <dbReference type="ARBA" id="ARBA00023239"/>
    </source>
</evidence>
<dbReference type="InterPro" id="IPR013114">
    <property type="entry name" value="FabA_FabZ"/>
</dbReference>